<evidence type="ECO:0000256" key="2">
    <source>
        <dbReference type="ARBA" id="ARBA00023242"/>
    </source>
</evidence>
<dbReference type="PANTHER" id="PTHR40621">
    <property type="entry name" value="TRANSCRIPTION FACTOR KAPC-RELATED"/>
    <property type="match status" value="1"/>
</dbReference>
<dbReference type="InterPro" id="IPR046347">
    <property type="entry name" value="bZIP_sf"/>
</dbReference>
<organism evidence="4 5">
    <name type="scientific">Extremus antarcticus</name>
    <dbReference type="NCBI Taxonomy" id="702011"/>
    <lineage>
        <taxon>Eukaryota</taxon>
        <taxon>Fungi</taxon>
        <taxon>Dikarya</taxon>
        <taxon>Ascomycota</taxon>
        <taxon>Pezizomycotina</taxon>
        <taxon>Dothideomycetes</taxon>
        <taxon>Dothideomycetidae</taxon>
        <taxon>Mycosphaerellales</taxon>
        <taxon>Extremaceae</taxon>
        <taxon>Extremus</taxon>
    </lineage>
</organism>
<dbReference type="InterPro" id="IPR050936">
    <property type="entry name" value="AP-1-like"/>
</dbReference>
<dbReference type="GO" id="GO:0000976">
    <property type="term" value="F:transcription cis-regulatory region binding"/>
    <property type="evidence" value="ECO:0007669"/>
    <property type="project" value="InterPro"/>
</dbReference>
<feature type="compositionally biased region" description="Low complexity" evidence="3">
    <location>
        <begin position="115"/>
        <end position="140"/>
    </location>
</feature>
<evidence type="ECO:0000313" key="4">
    <source>
        <dbReference type="EMBL" id="KAK3048436.1"/>
    </source>
</evidence>
<dbReference type="PANTHER" id="PTHR40621:SF6">
    <property type="entry name" value="AP-1-LIKE TRANSCRIPTION FACTOR YAP1-RELATED"/>
    <property type="match status" value="1"/>
</dbReference>
<dbReference type="GO" id="GO:0090575">
    <property type="term" value="C:RNA polymerase II transcription regulator complex"/>
    <property type="evidence" value="ECO:0007669"/>
    <property type="project" value="TreeGrafter"/>
</dbReference>
<keyword evidence="2" id="KW-0539">Nucleus</keyword>
<comment type="subcellular location">
    <subcellularLocation>
        <location evidence="1">Nucleus</location>
    </subcellularLocation>
</comment>
<proteinExistence type="predicted"/>
<reference evidence="4" key="1">
    <citation type="submission" date="2023-04" db="EMBL/GenBank/DDBJ databases">
        <title>Black Yeasts Isolated from many extreme environments.</title>
        <authorList>
            <person name="Coleine C."/>
            <person name="Stajich J.E."/>
            <person name="Selbmann L."/>
        </authorList>
    </citation>
    <scope>NUCLEOTIDE SEQUENCE</scope>
    <source>
        <strain evidence="4">CCFEE 5312</strain>
    </source>
</reference>
<evidence type="ECO:0000256" key="1">
    <source>
        <dbReference type="ARBA" id="ARBA00004123"/>
    </source>
</evidence>
<dbReference type="GO" id="GO:0001228">
    <property type="term" value="F:DNA-binding transcription activator activity, RNA polymerase II-specific"/>
    <property type="evidence" value="ECO:0007669"/>
    <property type="project" value="TreeGrafter"/>
</dbReference>
<name>A0AAJ0DEC1_9PEZI</name>
<gene>
    <name evidence="4" type="ORF">LTR09_010267</name>
</gene>
<feature type="region of interest" description="Disordered" evidence="3">
    <location>
        <begin position="109"/>
        <end position="143"/>
    </location>
</feature>
<accession>A0AAJ0DEC1</accession>
<dbReference type="AlphaFoldDB" id="A0AAJ0DEC1"/>
<dbReference type="CDD" id="cd14688">
    <property type="entry name" value="bZIP_YAP"/>
    <property type="match status" value="1"/>
</dbReference>
<dbReference type="SUPFAM" id="SSF57959">
    <property type="entry name" value="Leucine zipper domain"/>
    <property type="match status" value="1"/>
</dbReference>
<sequence length="327" mass="36297">MENADDARNVPYERRREQIRRAQRSHRERKATYAKALEQEVAVLRADNAVRTAEALAAASVIRHLQELLRANNITVPPDLQSRLDARIRMARAQLEGDTLETQRLRVRLPADEPVSSSGSSTDVTQSSSYAARSTASSSAPVRDDSIQELDFVPDVTMPTADTHTATPTTLQLGVDFVLALEHICLHHHDSLHYHDPQLTELVDEGATGHAVMLQSPIIYYAPNYLDPITFGCPPEGEWNVPAAELERLLELSHNLDLSNEVTPVQAWQRILAHPHFDDLSSGDLLALCQHLVPSVECYGYGAAISETVFREATEAMWSALRAERGT</sequence>
<dbReference type="Gene3D" id="1.20.5.170">
    <property type="match status" value="1"/>
</dbReference>
<evidence type="ECO:0000313" key="5">
    <source>
        <dbReference type="Proteomes" id="UP001271007"/>
    </source>
</evidence>
<keyword evidence="5" id="KW-1185">Reference proteome</keyword>
<evidence type="ECO:0008006" key="6">
    <source>
        <dbReference type="Google" id="ProtNLM"/>
    </source>
</evidence>
<dbReference type="EMBL" id="JAWDJX010000049">
    <property type="protein sequence ID" value="KAK3048436.1"/>
    <property type="molecule type" value="Genomic_DNA"/>
</dbReference>
<dbReference type="Proteomes" id="UP001271007">
    <property type="component" value="Unassembled WGS sequence"/>
</dbReference>
<evidence type="ECO:0000256" key="3">
    <source>
        <dbReference type="SAM" id="MobiDB-lite"/>
    </source>
</evidence>
<comment type="caution">
    <text evidence="4">The sequence shown here is derived from an EMBL/GenBank/DDBJ whole genome shotgun (WGS) entry which is preliminary data.</text>
</comment>
<protein>
    <recommendedName>
        <fullName evidence="6">BZIP domain-containing protein</fullName>
    </recommendedName>
</protein>